<protein>
    <submittedName>
        <fullName evidence="3">Uncharacterized protein LOC107881869</fullName>
    </submittedName>
</protein>
<dbReference type="PANTHER" id="PTHR47481">
    <property type="match status" value="1"/>
</dbReference>
<evidence type="ECO:0000313" key="2">
    <source>
        <dbReference type="Proteomes" id="UP000694861"/>
    </source>
</evidence>
<dbReference type="PANTHER" id="PTHR47481:SF31">
    <property type="entry name" value="OS01G0873500 PROTEIN"/>
    <property type="match status" value="1"/>
</dbReference>
<keyword evidence="2" id="KW-1185">Reference proteome</keyword>
<gene>
    <name evidence="3" type="primary">LOC107881869</name>
</gene>
<proteinExistence type="predicted"/>
<accession>A0ABM1LY64</accession>
<reference evidence="2" key="1">
    <citation type="journal article" date="2012" name="Nat. Commun.">
        <title>The genome of Prunus mume.</title>
        <authorList>
            <person name="Zhang Q."/>
            <person name="Chen W."/>
            <person name="Sun L."/>
            <person name="Zhao F."/>
            <person name="Huang B."/>
            <person name="Yang W."/>
            <person name="Tao Y."/>
            <person name="Wang J."/>
            <person name="Yuan Z."/>
            <person name="Fan G."/>
            <person name="Xing Z."/>
            <person name="Han C."/>
            <person name="Pan H."/>
            <person name="Zhong X."/>
            <person name="Shi W."/>
            <person name="Liang X."/>
            <person name="Du D."/>
            <person name="Sun F."/>
            <person name="Xu Z."/>
            <person name="Hao R."/>
            <person name="Lv T."/>
            <person name="Lv Y."/>
            <person name="Zheng Z."/>
            <person name="Sun M."/>
            <person name="Luo L."/>
            <person name="Cai M."/>
            <person name="Gao Y."/>
            <person name="Wang J."/>
            <person name="Yin Y."/>
            <person name="Xu X."/>
            <person name="Cheng T."/>
            <person name="Wang J."/>
        </authorList>
    </citation>
    <scope>NUCLEOTIDE SEQUENCE [LARGE SCALE GENOMIC DNA]</scope>
</reference>
<evidence type="ECO:0000313" key="3">
    <source>
        <dbReference type="RefSeq" id="XP_016652341.1"/>
    </source>
</evidence>
<dbReference type="Proteomes" id="UP000694861">
    <property type="component" value="Unplaced"/>
</dbReference>
<name>A0ABM1LY64_PRUMU</name>
<reference evidence="3" key="2">
    <citation type="submission" date="2025-08" db="UniProtKB">
        <authorList>
            <consortium name="RefSeq"/>
        </authorList>
    </citation>
    <scope>IDENTIFICATION</scope>
</reference>
<organism evidence="2 3">
    <name type="scientific">Prunus mume</name>
    <name type="common">Japanese apricot</name>
    <name type="synonym">Armeniaca mume</name>
    <dbReference type="NCBI Taxonomy" id="102107"/>
    <lineage>
        <taxon>Eukaryota</taxon>
        <taxon>Viridiplantae</taxon>
        <taxon>Streptophyta</taxon>
        <taxon>Embryophyta</taxon>
        <taxon>Tracheophyta</taxon>
        <taxon>Spermatophyta</taxon>
        <taxon>Magnoliopsida</taxon>
        <taxon>eudicotyledons</taxon>
        <taxon>Gunneridae</taxon>
        <taxon>Pentapetalae</taxon>
        <taxon>rosids</taxon>
        <taxon>fabids</taxon>
        <taxon>Rosales</taxon>
        <taxon>Rosaceae</taxon>
        <taxon>Amygdaloideae</taxon>
        <taxon>Amygdaleae</taxon>
        <taxon>Prunus</taxon>
    </lineage>
</organism>
<dbReference type="GeneID" id="107881869"/>
<evidence type="ECO:0000256" key="1">
    <source>
        <dbReference type="SAM" id="MobiDB-lite"/>
    </source>
</evidence>
<feature type="region of interest" description="Disordered" evidence="1">
    <location>
        <begin position="162"/>
        <end position="182"/>
    </location>
</feature>
<sequence>MLGLINGAESPPFRTILAADGSTVDNPVFDLWYDKDQSLMIWIISTLSSDLLSYIVGVETSRDLWTSLRNVSQMKEIVAGLGAASHPLTDADLMAYILAGLPEEYDSFMTSIETRSDPMSSDELHGFLLGRAAAILRCKNHASMSITPEPFHAYAAVSNNPHSSQAFSNNRGHGRFQSPSQF</sequence>
<dbReference type="RefSeq" id="XP_016652341.1">
    <property type="nucleotide sequence ID" value="XM_016796855.1"/>
</dbReference>
<dbReference type="Pfam" id="PF14223">
    <property type="entry name" value="Retrotran_gag_2"/>
    <property type="match status" value="1"/>
</dbReference>